<evidence type="ECO:0000259" key="2">
    <source>
        <dbReference type="Pfam" id="PF00582"/>
    </source>
</evidence>
<dbReference type="InterPro" id="IPR006016">
    <property type="entry name" value="UspA"/>
</dbReference>
<protein>
    <submittedName>
        <fullName evidence="3">Universal stress protein</fullName>
    </submittedName>
</protein>
<dbReference type="Proteomes" id="UP000321886">
    <property type="component" value="Unassembled WGS sequence"/>
</dbReference>
<evidence type="ECO:0000313" key="3">
    <source>
        <dbReference type="EMBL" id="GEN52368.1"/>
    </source>
</evidence>
<keyword evidence="4" id="KW-1185">Reference proteome</keyword>
<comment type="caution">
    <text evidence="3">The sequence shown here is derived from an EMBL/GenBank/DDBJ whole genome shotgun (WGS) entry which is preliminary data.</text>
</comment>
<dbReference type="PANTHER" id="PTHR46268:SF6">
    <property type="entry name" value="UNIVERSAL STRESS PROTEIN UP12"/>
    <property type="match status" value="1"/>
</dbReference>
<organism evidence="3 4">
    <name type="scientific">Halobacillus faecis</name>
    <dbReference type="NCBI Taxonomy" id="360184"/>
    <lineage>
        <taxon>Bacteria</taxon>
        <taxon>Bacillati</taxon>
        <taxon>Bacillota</taxon>
        <taxon>Bacilli</taxon>
        <taxon>Bacillales</taxon>
        <taxon>Bacillaceae</taxon>
        <taxon>Halobacillus</taxon>
    </lineage>
</organism>
<dbReference type="PANTHER" id="PTHR46268">
    <property type="entry name" value="STRESS RESPONSE PROTEIN NHAX"/>
    <property type="match status" value="1"/>
</dbReference>
<gene>
    <name evidence="3" type="primary">uspA_1</name>
    <name evidence="3" type="ORF">HFA01_06300</name>
</gene>
<sequence>MNVMFKKVLLATDGSEHSSRAIDQALKMAGPYKDQLTLDLIYVVDGSSSKEDVLNYGDPHTATMKRKEKFFDTLAYIEEKGAKTDVIILHGEPAKAITAYANENDYDCVVMGSRGRNPFQKFILGSVSHKIVKYVQVPVLVVK</sequence>
<dbReference type="CDD" id="cd00293">
    <property type="entry name" value="USP-like"/>
    <property type="match status" value="1"/>
</dbReference>
<dbReference type="InterPro" id="IPR014729">
    <property type="entry name" value="Rossmann-like_a/b/a_fold"/>
</dbReference>
<dbReference type="PRINTS" id="PR01438">
    <property type="entry name" value="UNVRSLSTRESS"/>
</dbReference>
<comment type="similarity">
    <text evidence="1">Belongs to the universal stress protein A family.</text>
</comment>
<dbReference type="Pfam" id="PF00582">
    <property type="entry name" value="Usp"/>
    <property type="match status" value="1"/>
</dbReference>
<dbReference type="AlphaFoldDB" id="A0A511WQ34"/>
<dbReference type="Gene3D" id="3.40.50.620">
    <property type="entry name" value="HUPs"/>
    <property type="match status" value="1"/>
</dbReference>
<reference evidence="3 4" key="1">
    <citation type="submission" date="2019-07" db="EMBL/GenBank/DDBJ databases">
        <title>Whole genome shotgun sequence of Halobacillus faecis NBRC 103569.</title>
        <authorList>
            <person name="Hosoyama A."/>
            <person name="Uohara A."/>
            <person name="Ohji S."/>
            <person name="Ichikawa N."/>
        </authorList>
    </citation>
    <scope>NUCLEOTIDE SEQUENCE [LARGE SCALE GENOMIC DNA]</scope>
    <source>
        <strain evidence="3 4">NBRC 103569</strain>
    </source>
</reference>
<dbReference type="EMBL" id="BJYD01000004">
    <property type="protein sequence ID" value="GEN52368.1"/>
    <property type="molecule type" value="Genomic_DNA"/>
</dbReference>
<evidence type="ECO:0000256" key="1">
    <source>
        <dbReference type="ARBA" id="ARBA00008791"/>
    </source>
</evidence>
<name>A0A511WQ34_9BACI</name>
<accession>A0A511WQ34</accession>
<dbReference type="InterPro" id="IPR006015">
    <property type="entry name" value="Universal_stress_UspA"/>
</dbReference>
<evidence type="ECO:0000313" key="4">
    <source>
        <dbReference type="Proteomes" id="UP000321886"/>
    </source>
</evidence>
<feature type="domain" description="UspA" evidence="2">
    <location>
        <begin position="4"/>
        <end position="143"/>
    </location>
</feature>
<proteinExistence type="inferred from homology"/>
<dbReference type="SUPFAM" id="SSF52402">
    <property type="entry name" value="Adenine nucleotide alpha hydrolases-like"/>
    <property type="match status" value="1"/>
</dbReference>